<reference evidence="1" key="1">
    <citation type="submission" date="2021-01" db="EMBL/GenBank/DDBJ databases">
        <authorList>
            <consortium name="Genoscope - CEA"/>
            <person name="William W."/>
        </authorList>
    </citation>
    <scope>NUCLEOTIDE SEQUENCE</scope>
</reference>
<protein>
    <submittedName>
        <fullName evidence="1">Uncharacterized protein</fullName>
    </submittedName>
</protein>
<organism evidence="1 2">
    <name type="scientific">Paramecium octaurelia</name>
    <dbReference type="NCBI Taxonomy" id="43137"/>
    <lineage>
        <taxon>Eukaryota</taxon>
        <taxon>Sar</taxon>
        <taxon>Alveolata</taxon>
        <taxon>Ciliophora</taxon>
        <taxon>Intramacronucleata</taxon>
        <taxon>Oligohymenophorea</taxon>
        <taxon>Peniculida</taxon>
        <taxon>Parameciidae</taxon>
        <taxon>Paramecium</taxon>
    </lineage>
</organism>
<gene>
    <name evidence="1" type="ORF">POCTA_138.1.T2000010</name>
</gene>
<accession>A0A8S1YSC6</accession>
<proteinExistence type="predicted"/>
<evidence type="ECO:0000313" key="1">
    <source>
        <dbReference type="EMBL" id="CAD8215034.1"/>
    </source>
</evidence>
<comment type="caution">
    <text evidence="1">The sequence shown here is derived from an EMBL/GenBank/DDBJ whole genome shotgun (WGS) entry which is preliminary data.</text>
</comment>
<dbReference type="Proteomes" id="UP000683925">
    <property type="component" value="Unassembled WGS sequence"/>
</dbReference>
<keyword evidence="2" id="KW-1185">Reference proteome</keyword>
<dbReference type="AlphaFoldDB" id="A0A8S1YSC6"/>
<dbReference type="EMBL" id="CAJJDP010000204">
    <property type="protein sequence ID" value="CAD8215034.1"/>
    <property type="molecule type" value="Genomic_DNA"/>
</dbReference>
<sequence>MFQCSNEHCDFQVFCDLARQSSWRGINLGFQKILQKTKTQVKFNLRNNFFNHHTINQNLFSNKLSYLKKTFYKQQIKLLITSIFLTKLLKKLKEGCEQYSLTYENDFLSKPYQFVELENNNFKKIQQQQMINIDLRHLSICQCQNIIKDKQLIKIELILSIKFQ</sequence>
<evidence type="ECO:0000313" key="2">
    <source>
        <dbReference type="Proteomes" id="UP000683925"/>
    </source>
</evidence>
<name>A0A8S1YSC6_PAROT</name>